<dbReference type="Proteomes" id="UP000886595">
    <property type="component" value="Unassembled WGS sequence"/>
</dbReference>
<keyword evidence="2" id="KW-0677">Repeat</keyword>
<dbReference type="NCBIfam" id="TIGR00756">
    <property type="entry name" value="PPR"/>
    <property type="match status" value="3"/>
</dbReference>
<keyword evidence="5" id="KW-1185">Reference proteome</keyword>
<reference evidence="4 5" key="1">
    <citation type="submission" date="2020-02" db="EMBL/GenBank/DDBJ databases">
        <authorList>
            <person name="Ma Q."/>
            <person name="Huang Y."/>
            <person name="Song X."/>
            <person name="Pei D."/>
        </authorList>
    </citation>
    <scope>NUCLEOTIDE SEQUENCE [LARGE SCALE GENOMIC DNA]</scope>
    <source>
        <strain evidence="4">Sxm20200214</strain>
        <tissue evidence="4">Leaf</tissue>
    </source>
</reference>
<comment type="caution">
    <text evidence="4">The sequence shown here is derived from an EMBL/GenBank/DDBJ whole genome shotgun (WGS) entry which is preliminary data.</text>
</comment>
<protein>
    <recommendedName>
        <fullName evidence="6">Pentatricopeptide repeat-containing protein</fullName>
    </recommendedName>
</protein>
<sequence>MGSSPNVISYTALMESYGRGGKCNNAEAIFRRMQSSGPEPSAVTYQIILKTFVEGNKFKEAEEVFETLLDEKISPLKPDQKMYHMMIYMYKKAGNYDKARKVFASMAEKRVLQSTVTYNSLIMSFETNFKEVSKIYDQV</sequence>
<evidence type="ECO:0000313" key="5">
    <source>
        <dbReference type="Proteomes" id="UP000886595"/>
    </source>
</evidence>
<evidence type="ECO:0000256" key="1">
    <source>
        <dbReference type="ARBA" id="ARBA00007626"/>
    </source>
</evidence>
<dbReference type="OrthoDB" id="185373at2759"/>
<dbReference type="Pfam" id="PF13041">
    <property type="entry name" value="PPR_2"/>
    <property type="match status" value="1"/>
</dbReference>
<dbReference type="SUPFAM" id="SSF81901">
    <property type="entry name" value="HCP-like"/>
    <property type="match status" value="1"/>
</dbReference>
<feature type="repeat" description="PPR" evidence="3">
    <location>
        <begin position="6"/>
        <end position="40"/>
    </location>
</feature>
<evidence type="ECO:0000256" key="2">
    <source>
        <dbReference type="ARBA" id="ARBA00022737"/>
    </source>
</evidence>
<feature type="repeat" description="PPR" evidence="3">
    <location>
        <begin position="79"/>
        <end position="113"/>
    </location>
</feature>
<evidence type="ECO:0008006" key="6">
    <source>
        <dbReference type="Google" id="ProtNLM"/>
    </source>
</evidence>
<gene>
    <name evidence="4" type="ORF">Bca52824_007488</name>
</gene>
<dbReference type="InterPro" id="IPR002885">
    <property type="entry name" value="PPR_rpt"/>
</dbReference>
<organism evidence="4 5">
    <name type="scientific">Brassica carinata</name>
    <name type="common">Ethiopian mustard</name>
    <name type="synonym">Abyssinian cabbage</name>
    <dbReference type="NCBI Taxonomy" id="52824"/>
    <lineage>
        <taxon>Eukaryota</taxon>
        <taxon>Viridiplantae</taxon>
        <taxon>Streptophyta</taxon>
        <taxon>Embryophyta</taxon>
        <taxon>Tracheophyta</taxon>
        <taxon>Spermatophyta</taxon>
        <taxon>Magnoliopsida</taxon>
        <taxon>eudicotyledons</taxon>
        <taxon>Gunneridae</taxon>
        <taxon>Pentapetalae</taxon>
        <taxon>rosids</taxon>
        <taxon>malvids</taxon>
        <taxon>Brassicales</taxon>
        <taxon>Brassicaceae</taxon>
        <taxon>Brassiceae</taxon>
        <taxon>Brassica</taxon>
    </lineage>
</organism>
<evidence type="ECO:0000256" key="3">
    <source>
        <dbReference type="PROSITE-ProRule" id="PRU00708"/>
    </source>
</evidence>
<dbReference type="PROSITE" id="PS51375">
    <property type="entry name" value="PPR"/>
    <property type="match status" value="3"/>
</dbReference>
<comment type="similarity">
    <text evidence="1">Belongs to the PPR family. P subfamily.</text>
</comment>
<dbReference type="AlphaFoldDB" id="A0A8X8B732"/>
<accession>A0A8X8B732</accession>
<proteinExistence type="inferred from homology"/>
<dbReference type="PANTHER" id="PTHR47447">
    <property type="entry name" value="OS03G0856100 PROTEIN"/>
    <property type="match status" value="1"/>
</dbReference>
<feature type="repeat" description="PPR" evidence="3">
    <location>
        <begin position="41"/>
        <end position="75"/>
    </location>
</feature>
<dbReference type="EMBL" id="JAAMPC010000002">
    <property type="protein sequence ID" value="KAG2324760.1"/>
    <property type="molecule type" value="Genomic_DNA"/>
</dbReference>
<name>A0A8X8B732_BRACI</name>
<dbReference type="InterPro" id="IPR011990">
    <property type="entry name" value="TPR-like_helical_dom_sf"/>
</dbReference>
<dbReference type="Pfam" id="PF13812">
    <property type="entry name" value="PPR_3"/>
    <property type="match status" value="1"/>
</dbReference>
<evidence type="ECO:0000313" key="4">
    <source>
        <dbReference type="EMBL" id="KAG2324760.1"/>
    </source>
</evidence>
<dbReference type="PANTHER" id="PTHR47447:SF17">
    <property type="entry name" value="OS12G0638900 PROTEIN"/>
    <property type="match status" value="1"/>
</dbReference>
<dbReference type="Gene3D" id="1.25.40.10">
    <property type="entry name" value="Tetratricopeptide repeat domain"/>
    <property type="match status" value="2"/>
</dbReference>